<reference evidence="2 4" key="2">
    <citation type="journal article" date="2018" name="Plant J.">
        <title>The Physcomitrella patens chromosome-scale assembly reveals moss genome structure and evolution.</title>
        <authorList>
            <person name="Lang D."/>
            <person name="Ullrich K.K."/>
            <person name="Murat F."/>
            <person name="Fuchs J."/>
            <person name="Jenkins J."/>
            <person name="Haas F.B."/>
            <person name="Piednoel M."/>
            <person name="Gundlach H."/>
            <person name="Van Bel M."/>
            <person name="Meyberg R."/>
            <person name="Vives C."/>
            <person name="Morata J."/>
            <person name="Symeonidi A."/>
            <person name="Hiss M."/>
            <person name="Muchero W."/>
            <person name="Kamisugi Y."/>
            <person name="Saleh O."/>
            <person name="Blanc G."/>
            <person name="Decker E.L."/>
            <person name="van Gessel N."/>
            <person name="Grimwood J."/>
            <person name="Hayes R.D."/>
            <person name="Graham S.W."/>
            <person name="Gunter L.E."/>
            <person name="McDaniel S.F."/>
            <person name="Hoernstein S.N.W."/>
            <person name="Larsson A."/>
            <person name="Li F.W."/>
            <person name="Perroud P.F."/>
            <person name="Phillips J."/>
            <person name="Ranjan P."/>
            <person name="Rokshar D.S."/>
            <person name="Rothfels C.J."/>
            <person name="Schneider L."/>
            <person name="Shu S."/>
            <person name="Stevenson D.W."/>
            <person name="Thummler F."/>
            <person name="Tillich M."/>
            <person name="Villarreal Aguilar J.C."/>
            <person name="Widiez T."/>
            <person name="Wong G.K."/>
            <person name="Wymore A."/>
            <person name="Zhang Y."/>
            <person name="Zimmer A.D."/>
            <person name="Quatrano R.S."/>
            <person name="Mayer K.F.X."/>
            <person name="Goodstein D."/>
            <person name="Casacuberta J.M."/>
            <person name="Vandepoele K."/>
            <person name="Reski R."/>
            <person name="Cuming A.C."/>
            <person name="Tuskan G.A."/>
            <person name="Maumus F."/>
            <person name="Salse J."/>
            <person name="Schmutz J."/>
            <person name="Rensing S.A."/>
        </authorList>
    </citation>
    <scope>NUCLEOTIDE SEQUENCE [LARGE SCALE GENOMIC DNA]</scope>
    <source>
        <strain evidence="3 4">cv. Gransden 2004</strain>
    </source>
</reference>
<sequence length="111" mass="12772">MVGREDHFLEGSILGAPFWRWWNRASAGEAGVRPSEDQSLQIGKEEQLPKAAQEPFPSQELEDLIFITAVVPRPRPSSRSPSKSQPIDIPVKKVIPEQVYEIPEDRRYWYQ</sequence>
<proteinExistence type="predicted"/>
<accession>A0A2K1IYT0</accession>
<dbReference type="Proteomes" id="UP000006727">
    <property type="component" value="Chromosome 19"/>
</dbReference>
<dbReference type="InParanoid" id="A0A2K1IYT0"/>
<gene>
    <name evidence="2" type="ORF">PHYPA_024251</name>
</gene>
<dbReference type="PaxDb" id="3218-PP1S172_6V6.1"/>
<feature type="region of interest" description="Disordered" evidence="1">
    <location>
        <begin position="30"/>
        <end position="55"/>
    </location>
</feature>
<dbReference type="EnsemblPlants" id="Pp3c19_17320V3.1">
    <property type="protein sequence ID" value="PAC:32939817.CDS.1"/>
    <property type="gene ID" value="Pp3c19_17320"/>
</dbReference>
<evidence type="ECO:0000313" key="4">
    <source>
        <dbReference type="Proteomes" id="UP000006727"/>
    </source>
</evidence>
<evidence type="ECO:0000313" key="3">
    <source>
        <dbReference type="EnsemblPlants" id="PAC:32939817.CDS.1"/>
    </source>
</evidence>
<name>A0A2K1IYT0_PHYPA</name>
<dbReference type="EMBL" id="ABEU02000019">
    <property type="protein sequence ID" value="PNR34434.1"/>
    <property type="molecule type" value="Genomic_DNA"/>
</dbReference>
<protein>
    <submittedName>
        <fullName evidence="2 3">Uncharacterized protein</fullName>
    </submittedName>
</protein>
<reference evidence="2 4" key="1">
    <citation type="journal article" date="2008" name="Science">
        <title>The Physcomitrella genome reveals evolutionary insights into the conquest of land by plants.</title>
        <authorList>
            <person name="Rensing S."/>
            <person name="Lang D."/>
            <person name="Zimmer A."/>
            <person name="Terry A."/>
            <person name="Salamov A."/>
            <person name="Shapiro H."/>
            <person name="Nishiyama T."/>
            <person name="Perroud P.-F."/>
            <person name="Lindquist E."/>
            <person name="Kamisugi Y."/>
            <person name="Tanahashi T."/>
            <person name="Sakakibara K."/>
            <person name="Fujita T."/>
            <person name="Oishi K."/>
            <person name="Shin-I T."/>
            <person name="Kuroki Y."/>
            <person name="Toyoda A."/>
            <person name="Suzuki Y."/>
            <person name="Hashimoto A."/>
            <person name="Yamaguchi K."/>
            <person name="Sugano A."/>
            <person name="Kohara Y."/>
            <person name="Fujiyama A."/>
            <person name="Anterola A."/>
            <person name="Aoki S."/>
            <person name="Ashton N."/>
            <person name="Barbazuk W.B."/>
            <person name="Barker E."/>
            <person name="Bennetzen J."/>
            <person name="Bezanilla M."/>
            <person name="Blankenship R."/>
            <person name="Cho S.H."/>
            <person name="Dutcher S."/>
            <person name="Estelle M."/>
            <person name="Fawcett J.A."/>
            <person name="Gundlach H."/>
            <person name="Hanada K."/>
            <person name="Heyl A."/>
            <person name="Hicks K.A."/>
            <person name="Hugh J."/>
            <person name="Lohr M."/>
            <person name="Mayer K."/>
            <person name="Melkozernov A."/>
            <person name="Murata T."/>
            <person name="Nelson D."/>
            <person name="Pils B."/>
            <person name="Prigge M."/>
            <person name="Reiss B."/>
            <person name="Renner T."/>
            <person name="Rombauts S."/>
            <person name="Rushton P."/>
            <person name="Sanderfoot A."/>
            <person name="Schween G."/>
            <person name="Shiu S.-H."/>
            <person name="Stueber K."/>
            <person name="Theodoulou F.L."/>
            <person name="Tu H."/>
            <person name="Van de Peer Y."/>
            <person name="Verrier P.J."/>
            <person name="Waters E."/>
            <person name="Wood A."/>
            <person name="Yang L."/>
            <person name="Cove D."/>
            <person name="Cuming A."/>
            <person name="Hasebe M."/>
            <person name="Lucas S."/>
            <person name="Mishler D.B."/>
            <person name="Reski R."/>
            <person name="Grigoriev I."/>
            <person name="Quatrano R.S."/>
            <person name="Boore J.L."/>
        </authorList>
    </citation>
    <scope>NUCLEOTIDE SEQUENCE [LARGE SCALE GENOMIC DNA]</scope>
    <source>
        <strain evidence="3 4">cv. Gransden 2004</strain>
    </source>
</reference>
<reference evidence="3" key="3">
    <citation type="submission" date="2020-12" db="UniProtKB">
        <authorList>
            <consortium name="EnsemblPlants"/>
        </authorList>
    </citation>
    <scope>IDENTIFICATION</scope>
</reference>
<dbReference type="AlphaFoldDB" id="A0A2K1IYT0"/>
<keyword evidence="4" id="KW-1185">Reference proteome</keyword>
<evidence type="ECO:0000313" key="2">
    <source>
        <dbReference type="EMBL" id="PNR34434.1"/>
    </source>
</evidence>
<organism evidence="2">
    <name type="scientific">Physcomitrium patens</name>
    <name type="common">Spreading-leaved earth moss</name>
    <name type="synonym">Physcomitrella patens</name>
    <dbReference type="NCBI Taxonomy" id="3218"/>
    <lineage>
        <taxon>Eukaryota</taxon>
        <taxon>Viridiplantae</taxon>
        <taxon>Streptophyta</taxon>
        <taxon>Embryophyta</taxon>
        <taxon>Bryophyta</taxon>
        <taxon>Bryophytina</taxon>
        <taxon>Bryopsida</taxon>
        <taxon>Funariidae</taxon>
        <taxon>Funariales</taxon>
        <taxon>Funariaceae</taxon>
        <taxon>Physcomitrium</taxon>
    </lineage>
</organism>
<evidence type="ECO:0000256" key="1">
    <source>
        <dbReference type="SAM" id="MobiDB-lite"/>
    </source>
</evidence>
<dbReference type="Gramene" id="Pp3c19_17320V3.1">
    <property type="protein sequence ID" value="PAC:32939817.CDS.1"/>
    <property type="gene ID" value="Pp3c19_17320"/>
</dbReference>